<dbReference type="EMBL" id="LXFE01003644">
    <property type="protein sequence ID" value="OLL22243.1"/>
    <property type="molecule type" value="Genomic_DNA"/>
</dbReference>
<keyword evidence="7" id="KW-0472">Membrane</keyword>
<dbReference type="PANTHER" id="PTHR33968:SF1">
    <property type="entry name" value="PROTEIN PET100 HOMOLOG, MITOCHONDRIAL"/>
    <property type="match status" value="1"/>
</dbReference>
<dbReference type="AlphaFoldDB" id="A0A1U7LI20"/>
<comment type="subcellular location">
    <subcellularLocation>
        <location evidence="1">Membrane</location>
        <topology evidence="1">Single-pass membrane protein</topology>
    </subcellularLocation>
    <subcellularLocation>
        <location evidence="2">Mitochondrion membrane</location>
    </subcellularLocation>
</comment>
<comment type="similarity">
    <text evidence="8">Belongs to the PET100 family.</text>
</comment>
<keyword evidence="4" id="KW-0809">Transit peptide</keyword>
<organism evidence="9 10">
    <name type="scientific">Neolecta irregularis (strain DAH-3)</name>
    <dbReference type="NCBI Taxonomy" id="1198029"/>
    <lineage>
        <taxon>Eukaryota</taxon>
        <taxon>Fungi</taxon>
        <taxon>Dikarya</taxon>
        <taxon>Ascomycota</taxon>
        <taxon>Taphrinomycotina</taxon>
        <taxon>Neolectales</taxon>
        <taxon>Neolectaceae</taxon>
        <taxon>Neolecta</taxon>
    </lineage>
</organism>
<dbReference type="OrthoDB" id="18175at2759"/>
<evidence type="ECO:0000256" key="2">
    <source>
        <dbReference type="ARBA" id="ARBA00004325"/>
    </source>
</evidence>
<keyword evidence="3" id="KW-0812">Transmembrane</keyword>
<dbReference type="PANTHER" id="PTHR33968">
    <property type="entry name" value="PROTEIN PET100 HOMOLOG, MITOCHONDRIAL"/>
    <property type="match status" value="1"/>
</dbReference>
<evidence type="ECO:0000256" key="4">
    <source>
        <dbReference type="ARBA" id="ARBA00022946"/>
    </source>
</evidence>
<keyword evidence="6" id="KW-0496">Mitochondrion</keyword>
<evidence type="ECO:0000256" key="1">
    <source>
        <dbReference type="ARBA" id="ARBA00004167"/>
    </source>
</evidence>
<name>A0A1U7LI20_NEOID</name>
<dbReference type="Proteomes" id="UP000186594">
    <property type="component" value="Unassembled WGS sequence"/>
</dbReference>
<evidence type="ECO:0000256" key="6">
    <source>
        <dbReference type="ARBA" id="ARBA00023128"/>
    </source>
</evidence>
<accession>A0A1U7LI20</accession>
<dbReference type="GO" id="GO:0051082">
    <property type="term" value="F:unfolded protein binding"/>
    <property type="evidence" value="ECO:0007669"/>
    <property type="project" value="TreeGrafter"/>
</dbReference>
<evidence type="ECO:0000313" key="9">
    <source>
        <dbReference type="EMBL" id="OLL22243.1"/>
    </source>
</evidence>
<dbReference type="GO" id="GO:0005743">
    <property type="term" value="C:mitochondrial inner membrane"/>
    <property type="evidence" value="ECO:0007669"/>
    <property type="project" value="TreeGrafter"/>
</dbReference>
<evidence type="ECO:0000313" key="10">
    <source>
        <dbReference type="Proteomes" id="UP000186594"/>
    </source>
</evidence>
<evidence type="ECO:0000256" key="3">
    <source>
        <dbReference type="ARBA" id="ARBA00022692"/>
    </source>
</evidence>
<protein>
    <submittedName>
        <fullName evidence="9">Protein PET100, mitochondrial</fullName>
    </submittedName>
</protein>
<evidence type="ECO:0000256" key="5">
    <source>
        <dbReference type="ARBA" id="ARBA00022989"/>
    </source>
</evidence>
<keyword evidence="5" id="KW-1133">Transmembrane helix</keyword>
<comment type="caution">
    <text evidence="9">The sequence shown here is derived from an EMBL/GenBank/DDBJ whole genome shotgun (WGS) entry which is preliminary data.</text>
</comment>
<sequence>MYVMFPVAAMWYFGSPLFYDNHVKPVQFWPQKECTQTIPTQKEEWIAELQRLREERLAKRQEGKDP</sequence>
<proteinExistence type="inferred from homology"/>
<reference evidence="9 10" key="1">
    <citation type="submission" date="2016-04" db="EMBL/GenBank/DDBJ databases">
        <title>Evolutionary innovation and constraint leading to complex multicellularity in the Ascomycota.</title>
        <authorList>
            <person name="Cisse O."/>
            <person name="Nguyen A."/>
            <person name="Hewitt D.A."/>
            <person name="Jedd G."/>
            <person name="Stajich J.E."/>
        </authorList>
    </citation>
    <scope>NUCLEOTIDE SEQUENCE [LARGE SCALE GENOMIC DNA]</scope>
    <source>
        <strain evidence="9 10">DAH-3</strain>
    </source>
</reference>
<keyword evidence="10" id="KW-1185">Reference proteome</keyword>
<evidence type="ECO:0000256" key="8">
    <source>
        <dbReference type="ARBA" id="ARBA00038077"/>
    </source>
</evidence>
<dbReference type="InterPro" id="IPR018625">
    <property type="entry name" value="Pet100"/>
</dbReference>
<dbReference type="GO" id="GO:0033617">
    <property type="term" value="P:mitochondrial respiratory chain complex IV assembly"/>
    <property type="evidence" value="ECO:0007669"/>
    <property type="project" value="InterPro"/>
</dbReference>
<gene>
    <name evidence="9" type="ORF">NEOLI_004900</name>
</gene>
<dbReference type="STRING" id="1198029.A0A1U7LI20"/>
<dbReference type="Pfam" id="PF09803">
    <property type="entry name" value="Pet100"/>
    <property type="match status" value="1"/>
</dbReference>
<evidence type="ECO:0000256" key="7">
    <source>
        <dbReference type="ARBA" id="ARBA00023136"/>
    </source>
</evidence>